<evidence type="ECO:0000256" key="1">
    <source>
        <dbReference type="SAM" id="MobiDB-lite"/>
    </source>
</evidence>
<protein>
    <submittedName>
        <fullName evidence="2">Uncharacterized protein</fullName>
    </submittedName>
</protein>
<feature type="region of interest" description="Disordered" evidence="1">
    <location>
        <begin position="65"/>
        <end position="101"/>
    </location>
</feature>
<dbReference type="Proteomes" id="UP000663873">
    <property type="component" value="Unassembled WGS sequence"/>
</dbReference>
<comment type="caution">
    <text evidence="2">The sequence shown here is derived from an EMBL/GenBank/DDBJ whole genome shotgun (WGS) entry which is preliminary data.</text>
</comment>
<dbReference type="AlphaFoldDB" id="A0A821S3I2"/>
<accession>A0A821S3I2</accession>
<keyword evidence="3" id="KW-1185">Reference proteome</keyword>
<gene>
    <name evidence="2" type="ORF">UJA718_LOCUS43507</name>
</gene>
<evidence type="ECO:0000313" key="2">
    <source>
        <dbReference type="EMBL" id="CAF4851954.1"/>
    </source>
</evidence>
<feature type="compositionally biased region" description="Polar residues" evidence="1">
    <location>
        <begin position="65"/>
        <end position="88"/>
    </location>
</feature>
<proteinExistence type="predicted"/>
<evidence type="ECO:0000313" key="3">
    <source>
        <dbReference type="Proteomes" id="UP000663873"/>
    </source>
</evidence>
<name>A0A821S3I2_9BILA</name>
<dbReference type="EMBL" id="CAJOBP010061205">
    <property type="protein sequence ID" value="CAF4851954.1"/>
    <property type="molecule type" value="Genomic_DNA"/>
</dbReference>
<organism evidence="2 3">
    <name type="scientific">Rotaria socialis</name>
    <dbReference type="NCBI Taxonomy" id="392032"/>
    <lineage>
        <taxon>Eukaryota</taxon>
        <taxon>Metazoa</taxon>
        <taxon>Spiralia</taxon>
        <taxon>Gnathifera</taxon>
        <taxon>Rotifera</taxon>
        <taxon>Eurotatoria</taxon>
        <taxon>Bdelloidea</taxon>
        <taxon>Philodinida</taxon>
        <taxon>Philodinidae</taxon>
        <taxon>Rotaria</taxon>
    </lineage>
</organism>
<reference evidence="2" key="1">
    <citation type="submission" date="2021-02" db="EMBL/GenBank/DDBJ databases">
        <authorList>
            <person name="Nowell W R."/>
        </authorList>
    </citation>
    <scope>NUCLEOTIDE SEQUENCE</scope>
</reference>
<feature type="non-terminal residue" evidence="2">
    <location>
        <position position="1"/>
    </location>
</feature>
<sequence length="101" mass="11073">TNANANSITQGLTQEALNELVPQSKLISRKLFQDSTVRKSSAIATNIEQVEEIIGARRAQQNSNTLAPIRNSISTQRGNVLIPQQTQQHKAKPRSLPNSTL</sequence>
<feature type="non-terminal residue" evidence="2">
    <location>
        <position position="101"/>
    </location>
</feature>